<comment type="caution">
    <text evidence="1">The sequence shown here is derived from an EMBL/GenBank/DDBJ whole genome shotgun (WGS) entry which is preliminary data.</text>
</comment>
<gene>
    <name evidence="1" type="ORF">O6H91_04G007700</name>
</gene>
<sequence>MPFSGLEDSSIHIMLFQRSEAVQYVDSSSPYLRRKFISYNNTILSHPIDIYTCRLEELENISFHDYWRQFIVIVKRSNFQKEIYMDQSGHLYKNTKMIRFTNYHPAYQTKGFFFNVLERCQFRKNMNF</sequence>
<evidence type="ECO:0000313" key="2">
    <source>
        <dbReference type="Proteomes" id="UP001162992"/>
    </source>
</evidence>
<dbReference type="EMBL" id="CM055095">
    <property type="protein sequence ID" value="KAJ7557749.1"/>
    <property type="molecule type" value="Genomic_DNA"/>
</dbReference>
<name>A0ACC2DU14_DIPCM</name>
<dbReference type="Proteomes" id="UP001162992">
    <property type="component" value="Chromosome 4"/>
</dbReference>
<keyword evidence="2" id="KW-1185">Reference proteome</keyword>
<evidence type="ECO:0000313" key="1">
    <source>
        <dbReference type="EMBL" id="KAJ7557749.1"/>
    </source>
</evidence>
<accession>A0ACC2DU14</accession>
<protein>
    <submittedName>
        <fullName evidence="1">Uncharacterized protein</fullName>
    </submittedName>
</protein>
<organism evidence="1 2">
    <name type="scientific">Diphasiastrum complanatum</name>
    <name type="common">Issler's clubmoss</name>
    <name type="synonym">Lycopodium complanatum</name>
    <dbReference type="NCBI Taxonomy" id="34168"/>
    <lineage>
        <taxon>Eukaryota</taxon>
        <taxon>Viridiplantae</taxon>
        <taxon>Streptophyta</taxon>
        <taxon>Embryophyta</taxon>
        <taxon>Tracheophyta</taxon>
        <taxon>Lycopodiopsida</taxon>
        <taxon>Lycopodiales</taxon>
        <taxon>Lycopodiaceae</taxon>
        <taxon>Lycopodioideae</taxon>
        <taxon>Diphasiastrum</taxon>
    </lineage>
</organism>
<proteinExistence type="predicted"/>
<reference evidence="2" key="1">
    <citation type="journal article" date="2024" name="Proc. Natl. Acad. Sci. U.S.A.">
        <title>Extraordinary preservation of gene collinearity over three hundred million years revealed in homosporous lycophytes.</title>
        <authorList>
            <person name="Li C."/>
            <person name="Wickell D."/>
            <person name="Kuo L.Y."/>
            <person name="Chen X."/>
            <person name="Nie B."/>
            <person name="Liao X."/>
            <person name="Peng D."/>
            <person name="Ji J."/>
            <person name="Jenkins J."/>
            <person name="Williams M."/>
            <person name="Shu S."/>
            <person name="Plott C."/>
            <person name="Barry K."/>
            <person name="Rajasekar S."/>
            <person name="Grimwood J."/>
            <person name="Han X."/>
            <person name="Sun S."/>
            <person name="Hou Z."/>
            <person name="He W."/>
            <person name="Dai G."/>
            <person name="Sun C."/>
            <person name="Schmutz J."/>
            <person name="Leebens-Mack J.H."/>
            <person name="Li F.W."/>
            <person name="Wang L."/>
        </authorList>
    </citation>
    <scope>NUCLEOTIDE SEQUENCE [LARGE SCALE GENOMIC DNA]</scope>
    <source>
        <strain evidence="2">cv. PW_Plant_1</strain>
    </source>
</reference>